<dbReference type="Proteomes" id="UP000199297">
    <property type="component" value="Unassembled WGS sequence"/>
</dbReference>
<accession>A0A1H7Q1W9</accession>
<dbReference type="InterPro" id="IPR055705">
    <property type="entry name" value="DUF7281"/>
</dbReference>
<name>A0A1H7Q1W9_9GAMM</name>
<reference evidence="3" key="1">
    <citation type="submission" date="2016-10" db="EMBL/GenBank/DDBJ databases">
        <authorList>
            <person name="Varghese N."/>
            <person name="Submissions S."/>
        </authorList>
    </citation>
    <scope>NUCLEOTIDE SEQUENCE [LARGE SCALE GENOMIC DNA]</scope>
    <source>
        <strain evidence="3">CGMCC 1.9127</strain>
    </source>
</reference>
<dbReference type="STRING" id="641665.GCA_002104455_02520"/>
<feature type="domain" description="DUF7281" evidence="1">
    <location>
        <begin position="120"/>
        <end position="263"/>
    </location>
</feature>
<dbReference type="AlphaFoldDB" id="A0A1H7Q1W9"/>
<organism evidence="2 3">
    <name type="scientific">Colwellia chukchiensis</name>
    <dbReference type="NCBI Taxonomy" id="641665"/>
    <lineage>
        <taxon>Bacteria</taxon>
        <taxon>Pseudomonadati</taxon>
        <taxon>Pseudomonadota</taxon>
        <taxon>Gammaproteobacteria</taxon>
        <taxon>Alteromonadales</taxon>
        <taxon>Colwelliaceae</taxon>
        <taxon>Colwellia</taxon>
    </lineage>
</organism>
<protein>
    <recommendedName>
        <fullName evidence="1">DUF7281 domain-containing protein</fullName>
    </recommendedName>
</protein>
<evidence type="ECO:0000313" key="3">
    <source>
        <dbReference type="Proteomes" id="UP000199297"/>
    </source>
</evidence>
<gene>
    <name evidence="2" type="ORF">SAMN05216262_110120</name>
</gene>
<dbReference type="Pfam" id="PF23947">
    <property type="entry name" value="DUF7281"/>
    <property type="match status" value="1"/>
</dbReference>
<evidence type="ECO:0000313" key="2">
    <source>
        <dbReference type="EMBL" id="SEL41963.1"/>
    </source>
</evidence>
<dbReference type="RefSeq" id="WP_085284130.1">
    <property type="nucleotide sequence ID" value="NZ_FOBI01000010.1"/>
</dbReference>
<dbReference type="EMBL" id="FOBI01000010">
    <property type="protein sequence ID" value="SEL41963.1"/>
    <property type="molecule type" value="Genomic_DNA"/>
</dbReference>
<keyword evidence="3" id="KW-1185">Reference proteome</keyword>
<evidence type="ECO:0000259" key="1">
    <source>
        <dbReference type="Pfam" id="PF23947"/>
    </source>
</evidence>
<dbReference type="OrthoDB" id="5759008at2"/>
<sequence>MYDSRIFKYLHNIEQSKAINYSKFLALLPEQLREEVKEKATINFLSKGSVVVTISCEHLLEKLRSLTVKPENRIDATLLGDSHKVNTSTSYLLAYHQSSVDIHPDTIISSYDETHLRFQPKKRLVIIENSELFFARETLFAQMNKAFSLSLSFDNTDLVLGAGNQISNKHNYTFINQYDSILCFFDYDFGGLKIYKAMRNMVGSKAKFLEPSSDNLNEFFIKKPKTQEQYTKALETANSLGLSKLYSLFKSKKSFMEQEALLAL</sequence>
<proteinExistence type="predicted"/>